<dbReference type="InterPro" id="IPR055227">
    <property type="entry name" value="HRQ1_WHD"/>
</dbReference>
<name>A0A4Y9YDL1_9APHY</name>
<protein>
    <recommendedName>
        <fullName evidence="6">P-loop containing nucleoside triphosphate hydrolase protein</fullName>
    </recommendedName>
</protein>
<evidence type="ECO:0000313" key="5">
    <source>
        <dbReference type="Proteomes" id="UP000298390"/>
    </source>
</evidence>
<dbReference type="SUPFAM" id="SSF52540">
    <property type="entry name" value="P-loop containing nucleoside triphosphate hydrolases"/>
    <property type="match status" value="2"/>
</dbReference>
<accession>A0A4Y9YDL1</accession>
<evidence type="ECO:0000313" key="4">
    <source>
        <dbReference type="EMBL" id="TFY60626.1"/>
    </source>
</evidence>
<feature type="compositionally biased region" description="Basic and acidic residues" evidence="1">
    <location>
        <begin position="28"/>
        <end position="39"/>
    </location>
</feature>
<evidence type="ECO:0000256" key="1">
    <source>
        <dbReference type="SAM" id="MobiDB-lite"/>
    </source>
</evidence>
<feature type="region of interest" description="Disordered" evidence="1">
    <location>
        <begin position="73"/>
        <end position="92"/>
    </location>
</feature>
<dbReference type="GO" id="GO:0036297">
    <property type="term" value="P:interstrand cross-link repair"/>
    <property type="evidence" value="ECO:0007669"/>
    <property type="project" value="TreeGrafter"/>
</dbReference>
<dbReference type="InterPro" id="IPR027417">
    <property type="entry name" value="P-loop_NTPase"/>
</dbReference>
<dbReference type="EMBL" id="SEKV01000244">
    <property type="protein sequence ID" value="TFY60626.1"/>
    <property type="molecule type" value="Genomic_DNA"/>
</dbReference>
<feature type="domain" description="Helicase C-terminal" evidence="3">
    <location>
        <begin position="402"/>
        <end position="565"/>
    </location>
</feature>
<dbReference type="GO" id="GO:0043138">
    <property type="term" value="F:3'-5' DNA helicase activity"/>
    <property type="evidence" value="ECO:0007669"/>
    <property type="project" value="TreeGrafter"/>
</dbReference>
<proteinExistence type="predicted"/>
<dbReference type="GO" id="GO:0006289">
    <property type="term" value="P:nucleotide-excision repair"/>
    <property type="evidence" value="ECO:0007669"/>
    <property type="project" value="TreeGrafter"/>
</dbReference>
<feature type="region of interest" description="Disordered" evidence="1">
    <location>
        <begin position="28"/>
        <end position="57"/>
    </location>
</feature>
<dbReference type="GO" id="GO:0005634">
    <property type="term" value="C:nucleus"/>
    <property type="evidence" value="ECO:0007669"/>
    <property type="project" value="TreeGrafter"/>
</dbReference>
<dbReference type="SMART" id="SM00487">
    <property type="entry name" value="DEXDc"/>
    <property type="match status" value="1"/>
</dbReference>
<sequence>MFTESRALLPDTVNFAYIPKAELRIHAESQDTSKRRENSPDYAAFGSQGASTSSVGAAADDDEHVLVLDLQENSRGKKSSNPGFAHGLPPALTPEATKKLINKRNERFIQAVNELLEATSEHDDPVTLLQAAARDHIPIDPSSRTFNKLSQSDSKGNQRIVPDPADRPAVDAVIEEIEEQEWYQDQIVDKRIVEAKDGHIEEIDPPLSETIAKALRDSRKITSLYTHQVAAIRALSQGKHVIVSTSTASGKSVIYQALAQDQRLALEQLLYTCPGLEHIKVYNYDGDTPQELRAGIRESASVIFTNFDMLHASILPHEDLWRRFLKNLKLVAVDELHYYSNIFGSATIAKPKQHMQSIFGIEDVEEVTEDGAPSGRKDYLVWNPPLIDPMDETSGRRGSLTEATRLMRFLMARGIRVILFCKIRKSCELAMKALRSELAADGRQDILDRVMAYRGGYSQHDRRKIEAEAFSGNLLGIVATNALELGVDIGVLDAVIMLGFPMGGLASFRQQADQFPIDQHYVKNPSELFDKPMNDLVIDLDSKVMLEAHLQCAAHEMPLMGDDAVYFGPYMKEICDTRLTKDKDGWCVFSETS</sequence>
<dbReference type="Pfam" id="PF00271">
    <property type="entry name" value="Helicase_C"/>
    <property type="match status" value="1"/>
</dbReference>
<evidence type="ECO:0000259" key="2">
    <source>
        <dbReference type="PROSITE" id="PS51192"/>
    </source>
</evidence>
<dbReference type="AlphaFoldDB" id="A0A4Y9YDL1"/>
<dbReference type="Proteomes" id="UP000298390">
    <property type="component" value="Unassembled WGS sequence"/>
</dbReference>
<feature type="compositionally biased region" description="Polar residues" evidence="1">
    <location>
        <begin position="142"/>
        <end position="157"/>
    </location>
</feature>
<comment type="caution">
    <text evidence="4">The sequence shown here is derived from an EMBL/GenBank/DDBJ whole genome shotgun (WGS) entry which is preliminary data.</text>
</comment>
<dbReference type="Pfam" id="PF22982">
    <property type="entry name" value="WHD_HRQ1"/>
    <property type="match status" value="1"/>
</dbReference>
<feature type="region of interest" description="Disordered" evidence="1">
    <location>
        <begin position="139"/>
        <end position="164"/>
    </location>
</feature>
<evidence type="ECO:0000259" key="3">
    <source>
        <dbReference type="PROSITE" id="PS51194"/>
    </source>
</evidence>
<dbReference type="PANTHER" id="PTHR47957">
    <property type="entry name" value="ATP-DEPENDENT HELICASE HRQ1"/>
    <property type="match status" value="1"/>
</dbReference>
<dbReference type="Gene3D" id="3.40.50.300">
    <property type="entry name" value="P-loop containing nucleotide triphosphate hydrolases"/>
    <property type="match status" value="3"/>
</dbReference>
<dbReference type="CDD" id="cd18797">
    <property type="entry name" value="SF2_C_Hrq"/>
    <property type="match status" value="1"/>
</dbReference>
<reference evidence="4 5" key="1">
    <citation type="submission" date="2019-01" db="EMBL/GenBank/DDBJ databases">
        <title>Genome sequencing of the rare red list fungi Fomitopsis rosea.</title>
        <authorList>
            <person name="Buettner E."/>
            <person name="Kellner H."/>
        </authorList>
    </citation>
    <scope>NUCLEOTIDE SEQUENCE [LARGE SCALE GENOMIC DNA]</scope>
    <source>
        <strain evidence="4 5">DSM 105464</strain>
    </source>
</reference>
<organism evidence="4 5">
    <name type="scientific">Rhodofomes roseus</name>
    <dbReference type="NCBI Taxonomy" id="34475"/>
    <lineage>
        <taxon>Eukaryota</taxon>
        <taxon>Fungi</taxon>
        <taxon>Dikarya</taxon>
        <taxon>Basidiomycota</taxon>
        <taxon>Agaricomycotina</taxon>
        <taxon>Agaricomycetes</taxon>
        <taxon>Polyporales</taxon>
        <taxon>Rhodofomes</taxon>
    </lineage>
</organism>
<dbReference type="PANTHER" id="PTHR47957:SF3">
    <property type="entry name" value="ATP-DEPENDENT HELICASE HRQ1"/>
    <property type="match status" value="1"/>
</dbReference>
<dbReference type="PROSITE" id="PS51192">
    <property type="entry name" value="HELICASE_ATP_BIND_1"/>
    <property type="match status" value="1"/>
</dbReference>
<feature type="domain" description="Helicase ATP-binding" evidence="2">
    <location>
        <begin position="232"/>
        <end position="366"/>
    </location>
</feature>
<dbReference type="InterPro" id="IPR001650">
    <property type="entry name" value="Helicase_C-like"/>
</dbReference>
<gene>
    <name evidence="4" type="ORF">EVJ58_g5016</name>
</gene>
<dbReference type="PROSITE" id="PS51194">
    <property type="entry name" value="HELICASE_CTER"/>
    <property type="match status" value="1"/>
</dbReference>
<dbReference type="InterPro" id="IPR014001">
    <property type="entry name" value="Helicase_ATP-bd"/>
</dbReference>
<dbReference type="STRING" id="34475.A0A4Y9YDL1"/>
<evidence type="ECO:0008006" key="6">
    <source>
        <dbReference type="Google" id="ProtNLM"/>
    </source>
</evidence>